<comment type="caution">
    <text evidence="2">The sequence shown here is derived from an EMBL/GenBank/DDBJ whole genome shotgun (WGS) entry which is preliminary data.</text>
</comment>
<evidence type="ECO:0000313" key="2">
    <source>
        <dbReference type="EMBL" id="MCS0808664.1"/>
    </source>
</evidence>
<evidence type="ECO:0000256" key="1">
    <source>
        <dbReference type="SAM" id="MobiDB-lite"/>
    </source>
</evidence>
<dbReference type="Pfam" id="PF07120">
    <property type="entry name" value="DUF1376"/>
    <property type="match status" value="1"/>
</dbReference>
<organism evidence="2 3">
    <name type="scientific">Massilia agilis</name>
    <dbReference type="NCBI Taxonomy" id="1811226"/>
    <lineage>
        <taxon>Bacteria</taxon>
        <taxon>Pseudomonadati</taxon>
        <taxon>Pseudomonadota</taxon>
        <taxon>Betaproteobacteria</taxon>
        <taxon>Burkholderiales</taxon>
        <taxon>Oxalobacteraceae</taxon>
        <taxon>Telluria group</taxon>
        <taxon>Massilia</taxon>
    </lineage>
</organism>
<dbReference type="InterPro" id="IPR010781">
    <property type="entry name" value="DUF1376"/>
</dbReference>
<gene>
    <name evidence="2" type="ORF">NX774_12110</name>
</gene>
<evidence type="ECO:0000313" key="3">
    <source>
        <dbReference type="Proteomes" id="UP001206126"/>
    </source>
</evidence>
<feature type="compositionally biased region" description="Low complexity" evidence="1">
    <location>
        <begin position="151"/>
        <end position="178"/>
    </location>
</feature>
<name>A0ABT2DBS6_9BURK</name>
<sequence length="333" mass="36123">MNYFELHIGDYAEATAHLSFVEDAAYIRLLRKCYATEKPLPADVKAVQRLVAARSKEERDAVVTVLNEFFTLEDDGWHNERCDAEIARFIAGEPEREIKKANEENRVKRHREERARLFKLLTEAGQHAPWNISMQELRELVKKLPATTGRATATEPVTSPVTSPVTAPATPATATQSPIPNTQTPEIDSAISLQASTDAGAGTPPERDHPSEPLQLARNVQISLLLRAQGVRVTASHPTVAVTWAQNDAVTDALLIAAVGRAKEALGKKNRSDVSIGYLEPIVAQLLATPAPSATGGKFNVAGLDHSSTTAAMTESMQRHGVTVPVDGEITFN</sequence>
<dbReference type="EMBL" id="JANUHB010000002">
    <property type="protein sequence ID" value="MCS0808664.1"/>
    <property type="molecule type" value="Genomic_DNA"/>
</dbReference>
<proteinExistence type="predicted"/>
<keyword evidence="3" id="KW-1185">Reference proteome</keyword>
<dbReference type="RefSeq" id="WP_258822428.1">
    <property type="nucleotide sequence ID" value="NZ_JANUHB010000002.1"/>
</dbReference>
<protein>
    <submittedName>
        <fullName evidence="2">YdaU family protein</fullName>
    </submittedName>
</protein>
<feature type="region of interest" description="Disordered" evidence="1">
    <location>
        <begin position="148"/>
        <end position="185"/>
    </location>
</feature>
<dbReference type="Proteomes" id="UP001206126">
    <property type="component" value="Unassembled WGS sequence"/>
</dbReference>
<accession>A0ABT2DBS6</accession>
<reference evidence="2 3" key="1">
    <citation type="submission" date="2022-08" db="EMBL/GenBank/DDBJ databases">
        <title>Reclassification of Massilia species as members of the genera Telluria, Duganella, Pseudoduganella, Mokoshia gen. nov. and Zemynaea gen. nov. using orthogonal and non-orthogonal genome-based approaches.</title>
        <authorList>
            <person name="Bowman J.P."/>
        </authorList>
    </citation>
    <scope>NUCLEOTIDE SEQUENCE [LARGE SCALE GENOMIC DNA]</scope>
    <source>
        <strain evidence="2 3">JCM 31605</strain>
    </source>
</reference>